<gene>
    <name evidence="1" type="ORF">AVEN_193229_1</name>
</gene>
<keyword evidence="2" id="KW-1185">Reference proteome</keyword>
<evidence type="ECO:0000313" key="2">
    <source>
        <dbReference type="Proteomes" id="UP000499080"/>
    </source>
</evidence>
<dbReference type="AlphaFoldDB" id="A0A4Y2U7D8"/>
<protein>
    <submittedName>
        <fullName evidence="1">Uncharacterized protein</fullName>
    </submittedName>
</protein>
<evidence type="ECO:0000313" key="1">
    <source>
        <dbReference type="EMBL" id="GBO08929.1"/>
    </source>
</evidence>
<sequence>MTSFFRLARGKCVKLAFLQGIHISSKIEILEHQKEKTIVKGKAGFPTKRNPSPSCSHCKVGPLFEGSGRSKRLPRMGHRFQAT</sequence>
<dbReference type="EMBL" id="BGPR01034511">
    <property type="protein sequence ID" value="GBO08929.1"/>
    <property type="molecule type" value="Genomic_DNA"/>
</dbReference>
<reference evidence="1 2" key="1">
    <citation type="journal article" date="2019" name="Sci. Rep.">
        <title>Orb-weaving spider Araneus ventricosus genome elucidates the spidroin gene catalogue.</title>
        <authorList>
            <person name="Kono N."/>
            <person name="Nakamura H."/>
            <person name="Ohtoshi R."/>
            <person name="Moran D.A.P."/>
            <person name="Shinohara A."/>
            <person name="Yoshida Y."/>
            <person name="Fujiwara M."/>
            <person name="Mori M."/>
            <person name="Tomita M."/>
            <person name="Arakawa K."/>
        </authorList>
    </citation>
    <scope>NUCLEOTIDE SEQUENCE [LARGE SCALE GENOMIC DNA]</scope>
</reference>
<accession>A0A4Y2U7D8</accession>
<organism evidence="1 2">
    <name type="scientific">Araneus ventricosus</name>
    <name type="common">Orbweaver spider</name>
    <name type="synonym">Epeira ventricosa</name>
    <dbReference type="NCBI Taxonomy" id="182803"/>
    <lineage>
        <taxon>Eukaryota</taxon>
        <taxon>Metazoa</taxon>
        <taxon>Ecdysozoa</taxon>
        <taxon>Arthropoda</taxon>
        <taxon>Chelicerata</taxon>
        <taxon>Arachnida</taxon>
        <taxon>Araneae</taxon>
        <taxon>Araneomorphae</taxon>
        <taxon>Entelegynae</taxon>
        <taxon>Araneoidea</taxon>
        <taxon>Araneidae</taxon>
        <taxon>Araneus</taxon>
    </lineage>
</organism>
<proteinExistence type="predicted"/>
<name>A0A4Y2U7D8_ARAVE</name>
<dbReference type="Proteomes" id="UP000499080">
    <property type="component" value="Unassembled WGS sequence"/>
</dbReference>
<comment type="caution">
    <text evidence="1">The sequence shown here is derived from an EMBL/GenBank/DDBJ whole genome shotgun (WGS) entry which is preliminary data.</text>
</comment>